<evidence type="ECO:0000256" key="1">
    <source>
        <dbReference type="ARBA" id="ARBA00004141"/>
    </source>
</evidence>
<feature type="transmembrane region" description="Helical" evidence="7">
    <location>
        <begin position="109"/>
        <end position="131"/>
    </location>
</feature>
<dbReference type="Pfam" id="PF00324">
    <property type="entry name" value="AA_permease"/>
    <property type="match status" value="1"/>
</dbReference>
<dbReference type="GO" id="GO:0015171">
    <property type="term" value="F:amino acid transmembrane transporter activity"/>
    <property type="evidence" value="ECO:0007669"/>
    <property type="project" value="TreeGrafter"/>
</dbReference>
<keyword evidence="4" id="KW-0029">Amino-acid transport</keyword>
<feature type="transmembrane region" description="Helical" evidence="7">
    <location>
        <begin position="137"/>
        <end position="158"/>
    </location>
</feature>
<feature type="domain" description="Amino acid permease/ SLC12A" evidence="8">
    <location>
        <begin position="27"/>
        <end position="481"/>
    </location>
</feature>
<evidence type="ECO:0000256" key="4">
    <source>
        <dbReference type="ARBA" id="ARBA00022970"/>
    </source>
</evidence>
<keyword evidence="3 7" id="KW-0812">Transmembrane</keyword>
<feature type="transmembrane region" description="Helical" evidence="7">
    <location>
        <begin position="350"/>
        <end position="372"/>
    </location>
</feature>
<feature type="transmembrane region" description="Helical" evidence="7">
    <location>
        <begin position="206"/>
        <end position="224"/>
    </location>
</feature>
<evidence type="ECO:0000256" key="6">
    <source>
        <dbReference type="ARBA" id="ARBA00023136"/>
    </source>
</evidence>
<dbReference type="InterPro" id="IPR004841">
    <property type="entry name" value="AA-permease/SLC12A_dom"/>
</dbReference>
<gene>
    <name evidence="9" type="ORF">IV57_GL001517</name>
</gene>
<organism evidence="9 10">
    <name type="scientific">Companilactobacillus kimchiensis</name>
    <dbReference type="NCBI Taxonomy" id="993692"/>
    <lineage>
        <taxon>Bacteria</taxon>
        <taxon>Bacillati</taxon>
        <taxon>Bacillota</taxon>
        <taxon>Bacilli</taxon>
        <taxon>Lactobacillales</taxon>
        <taxon>Lactobacillaceae</taxon>
        <taxon>Companilactobacillus</taxon>
    </lineage>
</organism>
<proteinExistence type="predicted"/>
<feature type="transmembrane region" description="Helical" evidence="7">
    <location>
        <begin position="28"/>
        <end position="49"/>
    </location>
</feature>
<keyword evidence="6 7" id="KW-0472">Membrane</keyword>
<feature type="transmembrane region" description="Helical" evidence="7">
    <location>
        <begin position="55"/>
        <end position="72"/>
    </location>
</feature>
<dbReference type="InterPro" id="IPR004840">
    <property type="entry name" value="Amino_acid_permease_CS"/>
</dbReference>
<dbReference type="Gene3D" id="1.20.1740.10">
    <property type="entry name" value="Amino acid/polyamine transporter I"/>
    <property type="match status" value="1"/>
</dbReference>
<evidence type="ECO:0000259" key="8">
    <source>
        <dbReference type="Pfam" id="PF00324"/>
    </source>
</evidence>
<dbReference type="PIRSF" id="PIRSF006060">
    <property type="entry name" value="AA_transporter"/>
    <property type="match status" value="1"/>
</dbReference>
<dbReference type="FunFam" id="1.20.1740.10:FF:000001">
    <property type="entry name" value="Amino acid permease"/>
    <property type="match status" value="1"/>
</dbReference>
<dbReference type="PROSITE" id="PS00218">
    <property type="entry name" value="AMINO_ACID_PERMEASE_1"/>
    <property type="match status" value="1"/>
</dbReference>
<feature type="transmembrane region" description="Helical" evidence="7">
    <location>
        <begin position="170"/>
        <end position="194"/>
    </location>
</feature>
<dbReference type="GO" id="GO:0016020">
    <property type="term" value="C:membrane"/>
    <property type="evidence" value="ECO:0007669"/>
    <property type="project" value="UniProtKB-SubCell"/>
</dbReference>
<feature type="transmembrane region" description="Helical" evidence="7">
    <location>
        <begin position="308"/>
        <end position="330"/>
    </location>
</feature>
<feature type="transmembrane region" description="Helical" evidence="7">
    <location>
        <begin position="450"/>
        <end position="470"/>
    </location>
</feature>
<reference evidence="9 10" key="1">
    <citation type="journal article" date="2015" name="Genome Announc.">
        <title>Expanding the biotechnology potential of lactobacilli through comparative genomics of 213 strains and associated genera.</title>
        <authorList>
            <person name="Sun Z."/>
            <person name="Harris H.M."/>
            <person name="McCann A."/>
            <person name="Guo C."/>
            <person name="Argimon S."/>
            <person name="Zhang W."/>
            <person name="Yang X."/>
            <person name="Jeffery I.B."/>
            <person name="Cooney J.C."/>
            <person name="Kagawa T.F."/>
            <person name="Liu W."/>
            <person name="Song Y."/>
            <person name="Salvetti E."/>
            <person name="Wrobel A."/>
            <person name="Rasinkangas P."/>
            <person name="Parkhill J."/>
            <person name="Rea M.C."/>
            <person name="O'Sullivan O."/>
            <person name="Ritari J."/>
            <person name="Douillard F.P."/>
            <person name="Paul Ross R."/>
            <person name="Yang R."/>
            <person name="Briner A.E."/>
            <person name="Felis G.E."/>
            <person name="de Vos W.M."/>
            <person name="Barrangou R."/>
            <person name="Klaenhammer T.R."/>
            <person name="Caufield P.W."/>
            <person name="Cui Y."/>
            <person name="Zhang H."/>
            <person name="O'Toole P.W."/>
        </authorList>
    </citation>
    <scope>NUCLEOTIDE SEQUENCE [LARGE SCALE GENOMIC DNA]</scope>
    <source>
        <strain evidence="9 10">DSM 24716</strain>
    </source>
</reference>
<feature type="transmembrane region" description="Helical" evidence="7">
    <location>
        <begin position="378"/>
        <end position="401"/>
    </location>
</feature>
<dbReference type="EMBL" id="JQCF01000003">
    <property type="protein sequence ID" value="KRO00413.1"/>
    <property type="molecule type" value="Genomic_DNA"/>
</dbReference>
<feature type="transmembrane region" description="Helical" evidence="7">
    <location>
        <begin position="421"/>
        <end position="438"/>
    </location>
</feature>
<comment type="subcellular location">
    <subcellularLocation>
        <location evidence="1">Membrane</location>
        <topology evidence="1">Multi-pass membrane protein</topology>
    </subcellularLocation>
</comment>
<evidence type="ECO:0000313" key="9">
    <source>
        <dbReference type="EMBL" id="KRO00413.1"/>
    </source>
</evidence>
<sequence length="495" mass="53841">MGFFCAQKGELKMENDNDMNRSLKTRHLSMIALGGSIGTGLFVASGSSISTAGPGGALIAYVAIGIMVYFLMTSLGEMATFMPVSGSFATYATKFIDPAFGFALGWNYWFNWAITLAVDLSTIALVVKYWFPSWTSWKISLTFMLVLLVINFISVGSFGETEYWLSSIKVTAVIIFLIVGILTIMGILGGHGAVGMSNYTYKKAPFVGGIPAILSVFVVAGFSFQGTELIGITAGESATPEKSIPKAIKQVFWRILLFYILSIAVIGALIPYTSPNLLGSGAGDIAISPFTIVFKKVGIPLAAGVMNAVILTSVISAANSGLYAASRMLWSMSKNGMAPKAFQKTNSRGVPVFSLLLTAVIGGIALFTSLYGDSFYELLVAASGLTGFIAWLGIAFSHYRFRKAYLYKGYSLDDLKYKAKWFPFGPLLAIVLGIIIIMGQDVRSMVDFNFGRLLISYSGLIILFICWAYYKIRYKTKFLKLEDIDVKETKNGNHY</sequence>
<dbReference type="PANTHER" id="PTHR43341:SF1">
    <property type="entry name" value="GENERAL AMINO-ACID PERMEASE GAP1"/>
    <property type="match status" value="1"/>
</dbReference>
<evidence type="ECO:0000256" key="7">
    <source>
        <dbReference type="SAM" id="Phobius"/>
    </source>
</evidence>
<feature type="transmembrane region" description="Helical" evidence="7">
    <location>
        <begin position="251"/>
        <end position="270"/>
    </location>
</feature>
<keyword evidence="2" id="KW-0813">Transport</keyword>
<evidence type="ECO:0000313" key="10">
    <source>
        <dbReference type="Proteomes" id="UP000051006"/>
    </source>
</evidence>
<evidence type="ECO:0000256" key="2">
    <source>
        <dbReference type="ARBA" id="ARBA00022448"/>
    </source>
</evidence>
<evidence type="ECO:0000256" key="5">
    <source>
        <dbReference type="ARBA" id="ARBA00022989"/>
    </source>
</evidence>
<name>A0A0R2LMY1_9LACO</name>
<dbReference type="InterPro" id="IPR050524">
    <property type="entry name" value="APC_YAT"/>
</dbReference>
<protein>
    <submittedName>
        <fullName evidence="9">Lysine-specific permease</fullName>
    </submittedName>
</protein>
<keyword evidence="10" id="KW-1185">Reference proteome</keyword>
<comment type="caution">
    <text evidence="9">The sequence shown here is derived from an EMBL/GenBank/DDBJ whole genome shotgun (WGS) entry which is preliminary data.</text>
</comment>
<dbReference type="PATRIC" id="fig|993692.3.peg.1537"/>
<dbReference type="AlphaFoldDB" id="A0A0R2LMY1"/>
<dbReference type="PANTHER" id="PTHR43341">
    <property type="entry name" value="AMINO ACID PERMEASE"/>
    <property type="match status" value="1"/>
</dbReference>
<dbReference type="Proteomes" id="UP000051006">
    <property type="component" value="Unassembled WGS sequence"/>
</dbReference>
<keyword evidence="5 7" id="KW-1133">Transmembrane helix</keyword>
<evidence type="ECO:0000256" key="3">
    <source>
        <dbReference type="ARBA" id="ARBA00022692"/>
    </source>
</evidence>
<accession>A0A0R2LMY1</accession>